<dbReference type="OrthoDB" id="5758872at2"/>
<dbReference type="Pfam" id="PF07690">
    <property type="entry name" value="MFS_1"/>
    <property type="match status" value="1"/>
</dbReference>
<dbReference type="PANTHER" id="PTHR23523:SF1">
    <property type="entry name" value="CYANATE TRANSPORT PROTEIN CYNX"/>
    <property type="match status" value="1"/>
</dbReference>
<dbReference type="InterPro" id="IPR036259">
    <property type="entry name" value="MFS_trans_sf"/>
</dbReference>
<feature type="transmembrane region" description="Helical" evidence="4">
    <location>
        <begin position="288"/>
        <end position="312"/>
    </location>
</feature>
<dbReference type="GO" id="GO:0022857">
    <property type="term" value="F:transmembrane transporter activity"/>
    <property type="evidence" value="ECO:0007669"/>
    <property type="project" value="InterPro"/>
</dbReference>
<evidence type="ECO:0000256" key="3">
    <source>
        <dbReference type="ARBA" id="ARBA00023136"/>
    </source>
</evidence>
<evidence type="ECO:0000256" key="4">
    <source>
        <dbReference type="SAM" id="Phobius"/>
    </source>
</evidence>
<feature type="transmembrane region" description="Helical" evidence="4">
    <location>
        <begin position="91"/>
        <end position="113"/>
    </location>
</feature>
<dbReference type="PROSITE" id="PS50850">
    <property type="entry name" value="MFS"/>
    <property type="match status" value="1"/>
</dbReference>
<evidence type="ECO:0000256" key="1">
    <source>
        <dbReference type="ARBA" id="ARBA00022692"/>
    </source>
</evidence>
<sequence>MILLTMLIGLNLRPSMAAIGPLVERIQADIPISYSQLSLLTTLPVLAMGAGCFLAMTLARHLGQNRLIGSSLLLIALADGLRLVGHGSATLLITALIAGIGIASIQALLPSLIKHQAGQRTPLVMGWYVASIMGGAAIAATSAPMLAELTGSWQAALAVWALVALAALLVWNCRGLLLPATDSTAEGPDLRATLYRQPRVWTLTVFFGLSAAGYACVLAWLPPYYIALGWTESAAGLLLGYLTAIEVVAGLILPSLAQRRSDRRPVLMLPLGCALAGFLWLWQAPAVAPLAIATLLGIGLGGLFPLSLIISLDHHADPHRAGSITAIAQGAGYSIGALSPWLAGAVRDQFGSFAWAWAGLTVTSLLMVIIGMRFDPRHYERVIRD</sequence>
<keyword evidence="2 4" id="KW-1133">Transmembrane helix</keyword>
<dbReference type="InterPro" id="IPR052524">
    <property type="entry name" value="MFS_Cyanate_Porter"/>
</dbReference>
<feature type="transmembrane region" description="Helical" evidence="4">
    <location>
        <begin position="153"/>
        <end position="171"/>
    </location>
</feature>
<dbReference type="Gene3D" id="1.20.1250.20">
    <property type="entry name" value="MFS general substrate transporter like domains"/>
    <property type="match status" value="1"/>
</dbReference>
<protein>
    <submittedName>
        <fullName evidence="6">Cyanate transporter</fullName>
    </submittedName>
</protein>
<feature type="transmembrane region" description="Helical" evidence="4">
    <location>
        <begin position="355"/>
        <end position="374"/>
    </location>
</feature>
<feature type="transmembrane region" description="Helical" evidence="4">
    <location>
        <begin position="265"/>
        <end position="282"/>
    </location>
</feature>
<name>A0A5C1NKF9_9GAMM</name>
<feature type="domain" description="Major facilitator superfamily (MFS) profile" evidence="5">
    <location>
        <begin position="1"/>
        <end position="379"/>
    </location>
</feature>
<keyword evidence="7" id="KW-1185">Reference proteome</keyword>
<proteinExistence type="predicted"/>
<organism evidence="6 7">
    <name type="scientific">Halomonas binhaiensis</name>
    <dbReference type="NCBI Taxonomy" id="2562282"/>
    <lineage>
        <taxon>Bacteria</taxon>
        <taxon>Pseudomonadati</taxon>
        <taxon>Pseudomonadota</taxon>
        <taxon>Gammaproteobacteria</taxon>
        <taxon>Oceanospirillales</taxon>
        <taxon>Halomonadaceae</taxon>
        <taxon>Halomonas</taxon>
    </lineage>
</organism>
<dbReference type="KEGG" id="hbh:E4T21_00750"/>
<evidence type="ECO:0000259" key="5">
    <source>
        <dbReference type="PROSITE" id="PS50850"/>
    </source>
</evidence>
<feature type="transmembrane region" description="Helical" evidence="4">
    <location>
        <begin position="125"/>
        <end position="147"/>
    </location>
</feature>
<accession>A0A5C1NKF9</accession>
<dbReference type="Proteomes" id="UP000324285">
    <property type="component" value="Chromosome"/>
</dbReference>
<dbReference type="InterPro" id="IPR020846">
    <property type="entry name" value="MFS_dom"/>
</dbReference>
<feature type="transmembrane region" description="Helical" evidence="4">
    <location>
        <begin position="33"/>
        <end position="55"/>
    </location>
</feature>
<dbReference type="AlphaFoldDB" id="A0A5C1NKF9"/>
<feature type="transmembrane region" description="Helical" evidence="4">
    <location>
        <begin position="324"/>
        <end position="343"/>
    </location>
</feature>
<evidence type="ECO:0000313" key="6">
    <source>
        <dbReference type="EMBL" id="QEM83844.1"/>
    </source>
</evidence>
<keyword evidence="3 4" id="KW-0472">Membrane</keyword>
<dbReference type="NCBIfam" id="NF007256">
    <property type="entry name" value="PRK09705.1"/>
    <property type="match status" value="1"/>
</dbReference>
<feature type="transmembrane region" description="Helical" evidence="4">
    <location>
        <begin position="233"/>
        <end position="253"/>
    </location>
</feature>
<gene>
    <name evidence="6" type="ORF">E4T21_00750</name>
</gene>
<keyword evidence="1 4" id="KW-0812">Transmembrane</keyword>
<evidence type="ECO:0000256" key="2">
    <source>
        <dbReference type="ARBA" id="ARBA00022989"/>
    </source>
</evidence>
<feature type="transmembrane region" description="Helical" evidence="4">
    <location>
        <begin position="200"/>
        <end position="221"/>
    </location>
</feature>
<dbReference type="PANTHER" id="PTHR23523">
    <property type="match status" value="1"/>
</dbReference>
<dbReference type="SUPFAM" id="SSF103473">
    <property type="entry name" value="MFS general substrate transporter"/>
    <property type="match status" value="1"/>
</dbReference>
<evidence type="ECO:0000313" key="7">
    <source>
        <dbReference type="Proteomes" id="UP000324285"/>
    </source>
</evidence>
<dbReference type="EMBL" id="CP038437">
    <property type="protein sequence ID" value="QEM83844.1"/>
    <property type="molecule type" value="Genomic_DNA"/>
</dbReference>
<reference evidence="6" key="1">
    <citation type="submission" date="2021-02" db="EMBL/GenBank/DDBJ databases">
        <title>Strain Y2R2, a novel species of the genus Halomonas.</title>
        <authorList>
            <person name="Huang H."/>
        </authorList>
    </citation>
    <scope>NUCLEOTIDE SEQUENCE</scope>
    <source>
        <strain evidence="6">Y2R2</strain>
    </source>
</reference>
<dbReference type="InterPro" id="IPR011701">
    <property type="entry name" value="MFS"/>
</dbReference>